<comment type="caution">
    <text evidence="1">The sequence shown here is derived from an EMBL/GenBank/DDBJ whole genome shotgun (WGS) entry which is preliminary data.</text>
</comment>
<dbReference type="Pfam" id="PF00701">
    <property type="entry name" value="DHDPS"/>
    <property type="match status" value="1"/>
</dbReference>
<dbReference type="PANTHER" id="PTHR42849">
    <property type="entry name" value="N-ACETYLNEURAMINATE LYASE"/>
    <property type="match status" value="1"/>
</dbReference>
<name>A0A833E9Z3_CALS0</name>
<reference evidence="1" key="1">
    <citation type="journal article" date="2020" name="ISME J.">
        <title>Gammaproteobacteria mediating utilization of methyl-, sulfur- and petroleum organic compounds in deep ocean hydrothermal plumes.</title>
        <authorList>
            <person name="Zhou Z."/>
            <person name="Liu Y."/>
            <person name="Pan J."/>
            <person name="Cron B.R."/>
            <person name="Toner B.M."/>
            <person name="Anantharaman K."/>
            <person name="Breier J.A."/>
            <person name="Dick G.J."/>
            <person name="Li M."/>
        </authorList>
    </citation>
    <scope>NUCLEOTIDE SEQUENCE</scope>
    <source>
        <strain evidence="1">SZUA-1515</strain>
    </source>
</reference>
<evidence type="ECO:0000313" key="1">
    <source>
        <dbReference type="EMBL" id="HIQ29942.1"/>
    </source>
</evidence>
<evidence type="ECO:0000313" key="2">
    <source>
        <dbReference type="Proteomes" id="UP000608579"/>
    </source>
</evidence>
<dbReference type="Gene3D" id="3.20.20.70">
    <property type="entry name" value="Aldolase class I"/>
    <property type="match status" value="1"/>
</dbReference>
<dbReference type="SUPFAM" id="SSF51569">
    <property type="entry name" value="Aldolase"/>
    <property type="match status" value="1"/>
</dbReference>
<dbReference type="InterPro" id="IPR013785">
    <property type="entry name" value="Aldolase_TIM"/>
</dbReference>
<dbReference type="GO" id="GO:0019262">
    <property type="term" value="P:N-acetylneuraminate catabolic process"/>
    <property type="evidence" value="ECO:0007669"/>
    <property type="project" value="TreeGrafter"/>
</dbReference>
<dbReference type="Proteomes" id="UP000608579">
    <property type="component" value="Unassembled WGS sequence"/>
</dbReference>
<dbReference type="EMBL" id="DQVM01000101">
    <property type="protein sequence ID" value="HIQ29942.1"/>
    <property type="molecule type" value="Genomic_DNA"/>
</dbReference>
<gene>
    <name evidence="1" type="ORF">EYH45_05195</name>
</gene>
<dbReference type="CDD" id="cd00408">
    <property type="entry name" value="DHDPS-like"/>
    <property type="match status" value="1"/>
</dbReference>
<dbReference type="GO" id="GO:0008675">
    <property type="term" value="F:2-dehydro-3-deoxy-phosphogluconate aldolase activity"/>
    <property type="evidence" value="ECO:0007669"/>
    <property type="project" value="UniProtKB-ARBA"/>
</dbReference>
<dbReference type="GO" id="GO:0008747">
    <property type="term" value="F:N-acetylneuraminate lyase activity"/>
    <property type="evidence" value="ECO:0007669"/>
    <property type="project" value="TreeGrafter"/>
</dbReference>
<dbReference type="PANTHER" id="PTHR42849:SF1">
    <property type="entry name" value="N-ACETYLNEURAMINATE LYASE"/>
    <property type="match status" value="1"/>
</dbReference>
<proteinExistence type="predicted"/>
<protein>
    <submittedName>
        <fullName evidence="1">Dihydrodipicolinate synthase family protein</fullName>
    </submittedName>
</protein>
<feature type="non-terminal residue" evidence="1">
    <location>
        <position position="1"/>
    </location>
</feature>
<accession>A0A833E9Z3</accession>
<dbReference type="AlphaFoldDB" id="A0A833E9Z3"/>
<organism evidence="1 2">
    <name type="scientific">Caldiarchaeum subterraneum</name>
    <dbReference type="NCBI Taxonomy" id="311458"/>
    <lineage>
        <taxon>Archaea</taxon>
        <taxon>Nitrososphaerota</taxon>
        <taxon>Candidatus Caldarchaeales</taxon>
        <taxon>Candidatus Caldarchaeaceae</taxon>
        <taxon>Candidatus Caldarchaeum</taxon>
    </lineage>
</organism>
<sequence>NGRDGLVLPSLASGLDGSVTAFSNVIPREFKEIDSAYRRGELKQAYEKQSKVWKLIEATKQNPIAAIHAILNSLGVRAGEPRKPLNPIGGDEARNLMKYLREHNIV</sequence>
<dbReference type="InterPro" id="IPR002220">
    <property type="entry name" value="DapA-like"/>
</dbReference>
<dbReference type="GO" id="GO:0005829">
    <property type="term" value="C:cytosol"/>
    <property type="evidence" value="ECO:0007669"/>
    <property type="project" value="TreeGrafter"/>
</dbReference>